<name>A0A7S0I2P7_9CRYP</name>
<keyword evidence="2" id="KW-0732">Signal</keyword>
<dbReference type="InterPro" id="IPR025638">
    <property type="entry name" value="DUF4336"/>
</dbReference>
<protein>
    <recommendedName>
        <fullName evidence="4">Metallo-beta-lactamase domain-containing protein</fullName>
    </recommendedName>
</protein>
<reference evidence="3" key="1">
    <citation type="submission" date="2021-01" db="EMBL/GenBank/DDBJ databases">
        <authorList>
            <person name="Corre E."/>
            <person name="Pelletier E."/>
            <person name="Niang G."/>
            <person name="Scheremetjew M."/>
            <person name="Finn R."/>
            <person name="Kale V."/>
            <person name="Holt S."/>
            <person name="Cochrane G."/>
            <person name="Meng A."/>
            <person name="Brown T."/>
            <person name="Cohen L."/>
        </authorList>
    </citation>
    <scope>NUCLEOTIDE SEQUENCE</scope>
    <source>
        <strain evidence="3">CCMP325</strain>
    </source>
</reference>
<gene>
    <name evidence="3" type="ORF">HPHI1048_LOCUS24074</name>
</gene>
<accession>A0A7S0I2P7</accession>
<feature type="compositionally biased region" description="Basic and acidic residues" evidence="1">
    <location>
        <begin position="519"/>
        <end position="541"/>
    </location>
</feature>
<dbReference type="PANTHER" id="PTHR33835">
    <property type="entry name" value="YALI0C07656P"/>
    <property type="match status" value="1"/>
</dbReference>
<dbReference type="EMBL" id="HBEO01035523">
    <property type="protein sequence ID" value="CAD8509216.1"/>
    <property type="molecule type" value="Transcribed_RNA"/>
</dbReference>
<dbReference type="Pfam" id="PF14234">
    <property type="entry name" value="DUF4336"/>
    <property type="match status" value="1"/>
</dbReference>
<evidence type="ECO:0000256" key="2">
    <source>
        <dbReference type="SAM" id="SignalP"/>
    </source>
</evidence>
<organism evidence="3">
    <name type="scientific">Hanusia phi</name>
    <dbReference type="NCBI Taxonomy" id="3032"/>
    <lineage>
        <taxon>Eukaryota</taxon>
        <taxon>Cryptophyceae</taxon>
        <taxon>Pyrenomonadales</taxon>
        <taxon>Geminigeraceae</taxon>
        <taxon>Hanusia</taxon>
    </lineage>
</organism>
<evidence type="ECO:0000313" key="3">
    <source>
        <dbReference type="EMBL" id="CAD8509216.1"/>
    </source>
</evidence>
<dbReference type="AlphaFoldDB" id="A0A7S0I2P7"/>
<feature type="region of interest" description="Disordered" evidence="1">
    <location>
        <begin position="519"/>
        <end position="550"/>
    </location>
</feature>
<dbReference type="PANTHER" id="PTHR33835:SF2">
    <property type="entry name" value="LYSINE-TRNA LIGASE"/>
    <property type="match status" value="1"/>
</dbReference>
<proteinExistence type="predicted"/>
<feature type="signal peptide" evidence="2">
    <location>
        <begin position="1"/>
        <end position="21"/>
    </location>
</feature>
<feature type="chain" id="PRO_5031404126" description="Metallo-beta-lactamase domain-containing protein" evidence="2">
    <location>
        <begin position="22"/>
        <end position="550"/>
    </location>
</feature>
<evidence type="ECO:0000256" key="1">
    <source>
        <dbReference type="SAM" id="MobiDB-lite"/>
    </source>
</evidence>
<evidence type="ECO:0008006" key="4">
    <source>
        <dbReference type="Google" id="ProtNLM"/>
    </source>
</evidence>
<sequence>MVAASQFGAILLLALVSCLHAYHFSSMPAGLGKHPGRTSAQSDKRLRTVLQGILTLKSSAHDRDSADLFTSHSKPATRNVPHFSRKSVLATLPFAALAALQPAKEASASSLLDESGLAYGRWWVFPLAPYSKKKTVRTEIVKDEVWAFDQIIGALYVWTPLRMTVVKLGKGGLLVFNPVPPTEECLKLVRELEGEHGNVRYVVLGSTALEHKSAAGPFKRHFPSSELWVVPDQYSFPFGLENIGMLDYTQLFWGLNPRPLPLNSDGEVPWKDDLDHLVLGPFKSRGGEAPGVFEDVAFLHKRTKTLLVTDVVQTFPSKIPDVILDDPRALLFHARDDAFGKVQDTPEVRQRGWERIALFSLFFQPGGVDVVPWGQAFEDLKKGQMNELGWNGLFPFTWRAQDGPHPQGKFYWKESVEALKDKCFVPAVLQKLILDREPSKVLAFADRVAQWDFERIVPSHLGAEIKAGPAEFRAAFQFLEDGGDFAGNLETRPLSGDAQFLDDVSKSLQEFGTISAPDKKVEDARKKRKERAGITEGRRGSGDGWGPFRN</sequence>